<accession>A0A0A9FD00</accession>
<dbReference type="AlphaFoldDB" id="A0A0A9FD00"/>
<proteinExistence type="predicted"/>
<name>A0A0A9FD00_ARUDO</name>
<protein>
    <submittedName>
        <fullName evidence="1">Uncharacterized protein</fullName>
    </submittedName>
</protein>
<evidence type="ECO:0000313" key="1">
    <source>
        <dbReference type="EMBL" id="JAE10222.1"/>
    </source>
</evidence>
<reference evidence="1" key="1">
    <citation type="submission" date="2014-09" db="EMBL/GenBank/DDBJ databases">
        <authorList>
            <person name="Magalhaes I.L.F."/>
            <person name="Oliveira U."/>
            <person name="Santos F.R."/>
            <person name="Vidigal T.H.D.A."/>
            <person name="Brescovit A.D."/>
            <person name="Santos A.J."/>
        </authorList>
    </citation>
    <scope>NUCLEOTIDE SEQUENCE</scope>
    <source>
        <tissue evidence="1">Shoot tissue taken approximately 20 cm above the soil surface</tissue>
    </source>
</reference>
<organism evidence="1">
    <name type="scientific">Arundo donax</name>
    <name type="common">Giant reed</name>
    <name type="synonym">Donax arundinaceus</name>
    <dbReference type="NCBI Taxonomy" id="35708"/>
    <lineage>
        <taxon>Eukaryota</taxon>
        <taxon>Viridiplantae</taxon>
        <taxon>Streptophyta</taxon>
        <taxon>Embryophyta</taxon>
        <taxon>Tracheophyta</taxon>
        <taxon>Spermatophyta</taxon>
        <taxon>Magnoliopsida</taxon>
        <taxon>Liliopsida</taxon>
        <taxon>Poales</taxon>
        <taxon>Poaceae</taxon>
        <taxon>PACMAD clade</taxon>
        <taxon>Arundinoideae</taxon>
        <taxon>Arundineae</taxon>
        <taxon>Arundo</taxon>
    </lineage>
</organism>
<sequence length="58" mass="6768">MELEPMMFCCRCREGMEIALLQFAASRKGKGIHWRQESARSKGGMDWQLGFEDWRSKG</sequence>
<reference evidence="1" key="2">
    <citation type="journal article" date="2015" name="Data Brief">
        <title>Shoot transcriptome of the giant reed, Arundo donax.</title>
        <authorList>
            <person name="Barrero R.A."/>
            <person name="Guerrero F.D."/>
            <person name="Moolhuijzen P."/>
            <person name="Goolsby J.A."/>
            <person name="Tidwell J."/>
            <person name="Bellgard S.E."/>
            <person name="Bellgard M.I."/>
        </authorList>
    </citation>
    <scope>NUCLEOTIDE SEQUENCE</scope>
    <source>
        <tissue evidence="1">Shoot tissue taken approximately 20 cm above the soil surface</tissue>
    </source>
</reference>
<dbReference type="EMBL" id="GBRH01187674">
    <property type="protein sequence ID" value="JAE10222.1"/>
    <property type="molecule type" value="Transcribed_RNA"/>
</dbReference>